<dbReference type="PROSITE" id="PS50011">
    <property type="entry name" value="PROTEIN_KINASE_DOM"/>
    <property type="match status" value="1"/>
</dbReference>
<organism evidence="8">
    <name type="scientific">marine metagenome</name>
    <dbReference type="NCBI Taxonomy" id="408172"/>
    <lineage>
        <taxon>unclassified sequences</taxon>
        <taxon>metagenomes</taxon>
        <taxon>ecological metagenomes</taxon>
    </lineage>
</organism>
<dbReference type="Pfam" id="PF07676">
    <property type="entry name" value="PD40"/>
    <property type="match status" value="1"/>
</dbReference>
<evidence type="ECO:0000256" key="3">
    <source>
        <dbReference type="ARBA" id="ARBA00022741"/>
    </source>
</evidence>
<dbReference type="SUPFAM" id="SSF82171">
    <property type="entry name" value="DPP6 N-terminal domain-like"/>
    <property type="match status" value="1"/>
</dbReference>
<reference evidence="8" key="1">
    <citation type="submission" date="2018-05" db="EMBL/GenBank/DDBJ databases">
        <authorList>
            <person name="Lanie J.A."/>
            <person name="Ng W.-L."/>
            <person name="Kazmierczak K.M."/>
            <person name="Andrzejewski T.M."/>
            <person name="Davidsen T.M."/>
            <person name="Wayne K.J."/>
            <person name="Tettelin H."/>
            <person name="Glass J.I."/>
            <person name="Rusch D."/>
            <person name="Podicherti R."/>
            <person name="Tsui H.-C.T."/>
            <person name="Winkler M.E."/>
        </authorList>
    </citation>
    <scope>NUCLEOTIDE SEQUENCE</scope>
</reference>
<dbReference type="AlphaFoldDB" id="A0A382GMK5"/>
<dbReference type="InterPro" id="IPR011659">
    <property type="entry name" value="WD40"/>
</dbReference>
<dbReference type="InterPro" id="IPR011042">
    <property type="entry name" value="6-blade_b-propeller_TolB-like"/>
</dbReference>
<dbReference type="GO" id="GO:0004674">
    <property type="term" value="F:protein serine/threonine kinase activity"/>
    <property type="evidence" value="ECO:0007669"/>
    <property type="project" value="UniProtKB-KW"/>
</dbReference>
<keyword evidence="3" id="KW-0547">Nucleotide-binding</keyword>
<feature type="non-terminal residue" evidence="8">
    <location>
        <position position="490"/>
    </location>
</feature>
<accession>A0A382GMK5</accession>
<keyword evidence="2" id="KW-0808">Transferase</keyword>
<evidence type="ECO:0000256" key="1">
    <source>
        <dbReference type="ARBA" id="ARBA00022527"/>
    </source>
</evidence>
<dbReference type="SUPFAM" id="SSF56112">
    <property type="entry name" value="Protein kinase-like (PK-like)"/>
    <property type="match status" value="1"/>
</dbReference>
<feature type="transmembrane region" description="Helical" evidence="6">
    <location>
        <begin position="155"/>
        <end position="179"/>
    </location>
</feature>
<dbReference type="GO" id="GO:0005524">
    <property type="term" value="F:ATP binding"/>
    <property type="evidence" value="ECO:0007669"/>
    <property type="project" value="UniProtKB-KW"/>
</dbReference>
<dbReference type="InterPro" id="IPR000719">
    <property type="entry name" value="Prot_kinase_dom"/>
</dbReference>
<dbReference type="Pfam" id="PF00069">
    <property type="entry name" value="Pkinase"/>
    <property type="match status" value="1"/>
</dbReference>
<name>A0A382GMK5_9ZZZZ</name>
<dbReference type="EMBL" id="UINC01056398">
    <property type="protein sequence ID" value="SVB76380.1"/>
    <property type="molecule type" value="Genomic_DNA"/>
</dbReference>
<protein>
    <recommendedName>
        <fullName evidence="7">Protein kinase domain-containing protein</fullName>
    </recommendedName>
</protein>
<keyword evidence="6" id="KW-0472">Membrane</keyword>
<dbReference type="PANTHER" id="PTHR24351">
    <property type="entry name" value="RIBOSOMAL PROTEIN S6 KINASE"/>
    <property type="match status" value="1"/>
</dbReference>
<keyword evidence="5" id="KW-0067">ATP-binding</keyword>
<feature type="non-terminal residue" evidence="8">
    <location>
        <position position="1"/>
    </location>
</feature>
<keyword evidence="6" id="KW-0812">Transmembrane</keyword>
<dbReference type="InterPro" id="IPR011009">
    <property type="entry name" value="Kinase-like_dom_sf"/>
</dbReference>
<dbReference type="Gene3D" id="2.120.10.30">
    <property type="entry name" value="TolB, C-terminal domain"/>
    <property type="match status" value="1"/>
</dbReference>
<evidence type="ECO:0000313" key="8">
    <source>
        <dbReference type="EMBL" id="SVB76380.1"/>
    </source>
</evidence>
<evidence type="ECO:0000256" key="6">
    <source>
        <dbReference type="SAM" id="Phobius"/>
    </source>
</evidence>
<dbReference type="Gene3D" id="1.10.510.10">
    <property type="entry name" value="Transferase(Phosphotransferase) domain 1"/>
    <property type="match status" value="1"/>
</dbReference>
<evidence type="ECO:0000256" key="5">
    <source>
        <dbReference type="ARBA" id="ARBA00022840"/>
    </source>
</evidence>
<keyword evidence="1" id="KW-0723">Serine/threonine-protein kinase</keyword>
<gene>
    <name evidence="8" type="ORF">METZ01_LOCUS229234</name>
</gene>
<sequence>DFGLAKAVTSDAASGSATTSATMSLTASATQMGMVIGTAAYMAPEQARGTPVNQGTDVWAFGAVLYEMLTGARLFTGETVSDTLASVLRSELDWNQLPSDTPRSIKRLLRRCLERNRTERLQHIGDARLEVRDALKAPFENRTDAPAWPASRPRWALAGGVVGVVLVTLIIGLVGWRLFGSELVAPRAQFHLSIDLPESTRLPAGAGTTISISPDGQSLVYVGDGVDGRQLYVRRMDELRSAPIPGTNGALMPFFSPDGEWIGFYLPPGQILRVPVSGGEPFVVCDECEEGSWGEDGDIIFSRNGTLWRVPEVGGEREVLVAPMPERGVDAMLRPTIIPGGSAVLFEIGSGQFGGVGVFSTERQDLLVVTDDGADPFYSPTGHILFARRNILFAAPFDVDAFEVTGPVAPVLQGVRVENGGALQALVSPEGFLVYAPAGEVTGTRLVWAGRDGTMEAVLEDWRVFYQPRLSPNGEQLVGEVTEQGNRDLW</sequence>
<proteinExistence type="predicted"/>
<feature type="domain" description="Protein kinase" evidence="7">
    <location>
        <begin position="1"/>
        <end position="135"/>
    </location>
</feature>
<evidence type="ECO:0000256" key="2">
    <source>
        <dbReference type="ARBA" id="ARBA00022679"/>
    </source>
</evidence>
<evidence type="ECO:0000259" key="7">
    <source>
        <dbReference type="PROSITE" id="PS50011"/>
    </source>
</evidence>
<keyword evidence="4" id="KW-0418">Kinase</keyword>
<keyword evidence="6" id="KW-1133">Transmembrane helix</keyword>
<evidence type="ECO:0000256" key="4">
    <source>
        <dbReference type="ARBA" id="ARBA00022777"/>
    </source>
</evidence>